<evidence type="ECO:0000256" key="1">
    <source>
        <dbReference type="SAM" id="MobiDB-lite"/>
    </source>
</evidence>
<dbReference type="EMBL" id="JAACJO010000019">
    <property type="protein sequence ID" value="KAF5348479.1"/>
    <property type="molecule type" value="Genomic_DNA"/>
</dbReference>
<protein>
    <submittedName>
        <fullName evidence="2">Uncharacterized protein</fullName>
    </submittedName>
</protein>
<comment type="caution">
    <text evidence="2">The sequence shown here is derived from an EMBL/GenBank/DDBJ whole genome shotgun (WGS) entry which is preliminary data.</text>
</comment>
<gene>
    <name evidence="2" type="ORF">D9756_009599</name>
</gene>
<feature type="compositionally biased region" description="Low complexity" evidence="1">
    <location>
        <begin position="92"/>
        <end position="101"/>
    </location>
</feature>
<dbReference type="OrthoDB" id="2970175at2759"/>
<feature type="region of interest" description="Disordered" evidence="1">
    <location>
        <begin position="115"/>
        <end position="136"/>
    </location>
</feature>
<dbReference type="AlphaFoldDB" id="A0A8H5FTI1"/>
<proteinExistence type="predicted"/>
<keyword evidence="3" id="KW-1185">Reference proteome</keyword>
<name>A0A8H5FTI1_9AGAR</name>
<organism evidence="2 3">
    <name type="scientific">Leucocoprinus leucothites</name>
    <dbReference type="NCBI Taxonomy" id="201217"/>
    <lineage>
        <taxon>Eukaryota</taxon>
        <taxon>Fungi</taxon>
        <taxon>Dikarya</taxon>
        <taxon>Basidiomycota</taxon>
        <taxon>Agaricomycotina</taxon>
        <taxon>Agaricomycetes</taxon>
        <taxon>Agaricomycetidae</taxon>
        <taxon>Agaricales</taxon>
        <taxon>Agaricineae</taxon>
        <taxon>Agaricaceae</taxon>
        <taxon>Leucocoprinus</taxon>
    </lineage>
</organism>
<evidence type="ECO:0000313" key="3">
    <source>
        <dbReference type="Proteomes" id="UP000559027"/>
    </source>
</evidence>
<accession>A0A8H5FTI1</accession>
<sequence length="419" mass="46185">MLISPPSFQARHPSSSWPDPSNFTSAPSLPVSTSIDAYEPSASAICCVIRPLTIPSRPTMFKWNRMKVSSGEPITPKLAPANLPDADSWRGSPTPKVSPTTTKSLKYFLGRLTPDRRAETPHPAPIPSHRRKEAHVPRLRTVSLSKHDDEIVLLKPHKAPPPTAPTYVKPYTTPSPEIEKPQVTRTSPRYVPATVHPLPVSAGARRASNPEHQSVPLKSALKGGSNQTQTVAVKQEFPPVSLERRTSSRKVSISPQEISTCITTTPAQEDRASVNGRGQHIPSLLIKPLANTFQLSSKKGEAIAVSWPLADFASRAGKGTPSLYFDVGFDPRKDEWAVRVDRGGFWGPIKRDEADISVSPHTTLNEMKIDLHVRRSSGLRCIDIFRGIFDTYNVVLTEKDKAQIGAAYLKRCERAFKQR</sequence>
<evidence type="ECO:0000313" key="2">
    <source>
        <dbReference type="EMBL" id="KAF5348479.1"/>
    </source>
</evidence>
<feature type="compositionally biased region" description="Polar residues" evidence="1">
    <location>
        <begin position="12"/>
        <end position="25"/>
    </location>
</feature>
<dbReference type="Proteomes" id="UP000559027">
    <property type="component" value="Unassembled WGS sequence"/>
</dbReference>
<feature type="region of interest" description="Disordered" evidence="1">
    <location>
        <begin position="155"/>
        <end position="186"/>
    </location>
</feature>
<reference evidence="2 3" key="1">
    <citation type="journal article" date="2020" name="ISME J.">
        <title>Uncovering the hidden diversity of litter-decomposition mechanisms in mushroom-forming fungi.</title>
        <authorList>
            <person name="Floudas D."/>
            <person name="Bentzer J."/>
            <person name="Ahren D."/>
            <person name="Johansson T."/>
            <person name="Persson P."/>
            <person name="Tunlid A."/>
        </authorList>
    </citation>
    <scope>NUCLEOTIDE SEQUENCE [LARGE SCALE GENOMIC DNA]</scope>
    <source>
        <strain evidence="2 3">CBS 146.42</strain>
    </source>
</reference>
<feature type="region of interest" description="Disordered" evidence="1">
    <location>
        <begin position="1"/>
        <end position="25"/>
    </location>
</feature>
<feature type="region of interest" description="Disordered" evidence="1">
    <location>
        <begin position="74"/>
        <end position="101"/>
    </location>
</feature>